<reference evidence="1 2" key="1">
    <citation type="submission" date="2016-11" db="EMBL/GenBank/DDBJ databases">
        <authorList>
            <person name="Jaros S."/>
            <person name="Januszkiewicz K."/>
            <person name="Wedrychowicz H."/>
        </authorList>
    </citation>
    <scope>NUCLEOTIDE SEQUENCE [LARGE SCALE GENOMIC DNA]</scope>
    <source>
        <strain evidence="1 2">DSM 17737</strain>
    </source>
</reference>
<evidence type="ECO:0000313" key="1">
    <source>
        <dbReference type="EMBL" id="SIO11608.1"/>
    </source>
</evidence>
<dbReference type="OrthoDB" id="6356376at2"/>
<dbReference type="InterPro" id="IPR045445">
    <property type="entry name" value="DUF6502"/>
</dbReference>
<proteinExistence type="predicted"/>
<dbReference type="Pfam" id="PF20112">
    <property type="entry name" value="DUF6502"/>
    <property type="match status" value="1"/>
</dbReference>
<dbReference type="Proteomes" id="UP000198461">
    <property type="component" value="Unassembled WGS sequence"/>
</dbReference>
<sequence>MDTGTPQHSALLKALRNALRPLFRLFVRKGIALQALQELAKQLYVEAALAEEERKEGRVTVSRLSTLTGIHRKEIKRLLETLDQPKSLEERKASVSAQIVSQWLGSDATTLSDGRPRPLPYQSDEPDTPSFYALVRGITQDVHPRTLLESLKIVGLVQQREDGLIELAEAGYVPDQSWEEKLFFAGKNLGAHSDTVVHNLLKEQPPRLDRAVYYYHLTPEAADTLEEWAREHALELLIRFNKEAARLQFESLETPEEATEQVHLGAYFYRDRDASEPS</sequence>
<dbReference type="STRING" id="364032.SAMN05443662_1520"/>
<accession>A0A1N6GVQ5</accession>
<dbReference type="EMBL" id="FSRE01000003">
    <property type="protein sequence ID" value="SIO11608.1"/>
    <property type="molecule type" value="Genomic_DNA"/>
</dbReference>
<evidence type="ECO:0000313" key="2">
    <source>
        <dbReference type="Proteomes" id="UP000198461"/>
    </source>
</evidence>
<dbReference type="AlphaFoldDB" id="A0A1N6GVQ5"/>
<dbReference type="RefSeq" id="WP_074201767.1">
    <property type="nucleotide sequence ID" value="NZ_FSRE01000003.1"/>
</dbReference>
<protein>
    <submittedName>
        <fullName evidence="1">Uncharacterized protein</fullName>
    </submittedName>
</protein>
<name>A0A1N6GVQ5_9GAMM</name>
<keyword evidence="2" id="KW-1185">Reference proteome</keyword>
<organism evidence="1 2">
    <name type="scientific">Sulfurivirga caldicuralii</name>
    <dbReference type="NCBI Taxonomy" id="364032"/>
    <lineage>
        <taxon>Bacteria</taxon>
        <taxon>Pseudomonadati</taxon>
        <taxon>Pseudomonadota</taxon>
        <taxon>Gammaproteobacteria</taxon>
        <taxon>Thiotrichales</taxon>
        <taxon>Piscirickettsiaceae</taxon>
        <taxon>Sulfurivirga</taxon>
    </lineage>
</organism>
<gene>
    <name evidence="1" type="ORF">SAMN05443662_1520</name>
</gene>